<feature type="transmembrane region" description="Helical" evidence="1">
    <location>
        <begin position="6"/>
        <end position="22"/>
    </location>
</feature>
<keyword evidence="1" id="KW-0472">Membrane</keyword>
<sequence length="141" mass="14724">MLVVYVIGAIVVGAIAAVAFRSQMRVRRRKEAFAAMAERLGQAYDPSSFPTGAVLLVSPPGPPGEVAIDESGLHLRIGPSGLRFVPWSAIQSVMPVAGGRSAVRVSRVGAVVVPAALGRQIWDLAGREGAAKAERARAARV</sequence>
<dbReference type="RefSeq" id="WP_095510599.1">
    <property type="nucleotide sequence ID" value="NZ_MQWD01000001.1"/>
</dbReference>
<protein>
    <submittedName>
        <fullName evidence="2">Uncharacterized protein</fullName>
    </submittedName>
</protein>
<dbReference type="AlphaFoldDB" id="A0A271J0U2"/>
<evidence type="ECO:0000313" key="3">
    <source>
        <dbReference type="Proteomes" id="UP000216339"/>
    </source>
</evidence>
<dbReference type="EMBL" id="MQWD01000001">
    <property type="protein sequence ID" value="PAP76927.1"/>
    <property type="molecule type" value="Genomic_DNA"/>
</dbReference>
<gene>
    <name evidence="2" type="ORF">BSZ37_11035</name>
</gene>
<proteinExistence type="predicted"/>
<accession>A0A271J0U2</accession>
<dbReference type="Proteomes" id="UP000216339">
    <property type="component" value="Unassembled WGS sequence"/>
</dbReference>
<organism evidence="2 3">
    <name type="scientific">Rubrivirga marina</name>
    <dbReference type="NCBI Taxonomy" id="1196024"/>
    <lineage>
        <taxon>Bacteria</taxon>
        <taxon>Pseudomonadati</taxon>
        <taxon>Rhodothermota</taxon>
        <taxon>Rhodothermia</taxon>
        <taxon>Rhodothermales</taxon>
        <taxon>Rubricoccaceae</taxon>
        <taxon>Rubrivirga</taxon>
    </lineage>
</organism>
<evidence type="ECO:0000313" key="2">
    <source>
        <dbReference type="EMBL" id="PAP76927.1"/>
    </source>
</evidence>
<evidence type="ECO:0000256" key="1">
    <source>
        <dbReference type="SAM" id="Phobius"/>
    </source>
</evidence>
<keyword evidence="1" id="KW-0812">Transmembrane</keyword>
<name>A0A271J0U2_9BACT</name>
<keyword evidence="3" id="KW-1185">Reference proteome</keyword>
<comment type="caution">
    <text evidence="2">The sequence shown here is derived from an EMBL/GenBank/DDBJ whole genome shotgun (WGS) entry which is preliminary data.</text>
</comment>
<reference evidence="2 3" key="1">
    <citation type="submission" date="2016-11" db="EMBL/GenBank/DDBJ databases">
        <title>Study of marine rhodopsin-containing bacteria.</title>
        <authorList>
            <person name="Yoshizawa S."/>
            <person name="Kumagai Y."/>
            <person name="Kogure K."/>
        </authorList>
    </citation>
    <scope>NUCLEOTIDE SEQUENCE [LARGE SCALE GENOMIC DNA]</scope>
    <source>
        <strain evidence="2 3">SAORIC-28</strain>
    </source>
</reference>
<keyword evidence="1" id="KW-1133">Transmembrane helix</keyword>